<evidence type="ECO:0000256" key="1">
    <source>
        <dbReference type="SAM" id="MobiDB-lite"/>
    </source>
</evidence>
<organism evidence="3 4">
    <name type="scientific">Bifidobacterium miconis</name>
    <dbReference type="NCBI Taxonomy" id="2834435"/>
    <lineage>
        <taxon>Bacteria</taxon>
        <taxon>Bacillati</taxon>
        <taxon>Actinomycetota</taxon>
        <taxon>Actinomycetes</taxon>
        <taxon>Bifidobacteriales</taxon>
        <taxon>Bifidobacteriaceae</taxon>
        <taxon>Bifidobacterium</taxon>
    </lineage>
</organism>
<comment type="caution">
    <text evidence="3">The sequence shown here is derived from an EMBL/GenBank/DDBJ whole genome shotgun (WGS) entry which is preliminary data.</text>
</comment>
<feature type="region of interest" description="Disordered" evidence="1">
    <location>
        <begin position="334"/>
        <end position="372"/>
    </location>
</feature>
<evidence type="ECO:0000313" key="4">
    <source>
        <dbReference type="Proteomes" id="UP000700815"/>
    </source>
</evidence>
<protein>
    <submittedName>
        <fullName evidence="3">FHA domain-containing protein</fullName>
    </submittedName>
</protein>
<dbReference type="Proteomes" id="UP000700815">
    <property type="component" value="Unassembled WGS sequence"/>
</dbReference>
<dbReference type="InterPro" id="IPR000253">
    <property type="entry name" value="FHA_dom"/>
</dbReference>
<evidence type="ECO:0000313" key="3">
    <source>
        <dbReference type="EMBL" id="MBW3092375.1"/>
    </source>
</evidence>
<dbReference type="PROSITE" id="PS50006">
    <property type="entry name" value="FHA_DOMAIN"/>
    <property type="match status" value="1"/>
</dbReference>
<dbReference type="CDD" id="cd00060">
    <property type="entry name" value="FHA"/>
    <property type="match status" value="1"/>
</dbReference>
<sequence length="571" mass="60417">MSEEQRSRKWLVRVKGCDQVSVSPSESLEIGRKPIRPLADDGNPRFEVPDETRSMSKRHAVFSVAVNGSATLRDMHSTNGTYMVREDGQLLRLPADAEFPLPSAAVRMQFGDVPVDFVMVDEPVEPEPEQPVADLFEYAVGDNKPEPDASGLSVDDILDLRAGEPTSMFDASSVSRRASELKAASLRSFTPMRPIREEPEGDGMPETVPLNVMPVPSREPRDLFADAMSDSADLPDVGAQPFAVEPVEPPAGSSVLKTDAGSPADRLMPISVIAQRPHHTPVEPQPTNLPAAQSSIDQHIAQTGEQPTVRESPVERTAAYSVDFVAQYALTGARTNPASDGSVDSEQAVDTTDDRDGQAVDSLTSVDDAYSADDAQVEDDGGAAEDAPAAVRAGVGDAARDEDDESGDTTDTAGADDAATHASADGHAAGPADGNAGETAAAVTTAAEETQDATASAGTGTAWGAAAAQPEPYTPAFEPGSVFDRVSKGEFRRSEPAVEVNGYTSDDAKRTTDFSTQFAMARYPQLLPFLAMNPSLYDDLYAWLVAQGNADVDAALADNPGYQDYRKAAGK</sequence>
<feature type="domain" description="FHA" evidence="2">
    <location>
        <begin position="28"/>
        <end position="83"/>
    </location>
</feature>
<proteinExistence type="predicted"/>
<dbReference type="Pfam" id="PF00498">
    <property type="entry name" value="FHA"/>
    <property type="match status" value="1"/>
</dbReference>
<feature type="compositionally biased region" description="Polar residues" evidence="1">
    <location>
        <begin position="334"/>
        <end position="350"/>
    </location>
</feature>
<dbReference type="EMBL" id="JAHBBH010000011">
    <property type="protein sequence ID" value="MBW3092375.1"/>
    <property type="molecule type" value="Genomic_DNA"/>
</dbReference>
<feature type="compositionally biased region" description="Low complexity" evidence="1">
    <location>
        <begin position="409"/>
        <end position="466"/>
    </location>
</feature>
<reference evidence="3 4" key="1">
    <citation type="submission" date="2021-05" db="EMBL/GenBank/DDBJ databases">
        <title>Phylogenetic classification of ten novel species belonging to the genus Bifidobacterium comprising B. colchicus sp. nov., B. abeli sp. nov., B. bicoloris sp. nov., B. guerezis sp. nov., B. rosaliae sp. nov., B. santillanensis sp. nov., B. argentati sp. nov., B. amazzoni sp. nov., B. pluviali sp. nov., and B. pinnaculum sp. nov.</title>
        <authorList>
            <person name="Lugli G.A."/>
            <person name="Ruiz Garcia L."/>
            <person name="Margolles A."/>
            <person name="Ventura M."/>
        </authorList>
    </citation>
    <scope>NUCLEOTIDE SEQUENCE [LARGE SCALE GENOMIC DNA]</scope>
    <source>
        <strain evidence="3 4">82T10</strain>
    </source>
</reference>
<accession>A0ABS6WEB5</accession>
<dbReference type="RefSeq" id="WP_219058458.1">
    <property type="nucleotide sequence ID" value="NZ_JAHBBH010000011.1"/>
</dbReference>
<dbReference type="InterPro" id="IPR057893">
    <property type="entry name" value="LRV_2"/>
</dbReference>
<dbReference type="Pfam" id="PF25591">
    <property type="entry name" value="LRV_2"/>
    <property type="match status" value="1"/>
</dbReference>
<feature type="region of interest" description="Disordered" evidence="1">
    <location>
        <begin position="394"/>
        <end position="466"/>
    </location>
</feature>
<keyword evidence="4" id="KW-1185">Reference proteome</keyword>
<name>A0ABS6WEB5_9BIFI</name>
<gene>
    <name evidence="3" type="ORF">KIH79_05325</name>
</gene>
<evidence type="ECO:0000259" key="2">
    <source>
        <dbReference type="PROSITE" id="PS50006"/>
    </source>
</evidence>
<feature type="region of interest" description="Disordered" evidence="1">
    <location>
        <begin position="23"/>
        <end position="44"/>
    </location>
</feature>